<reference evidence="1" key="1">
    <citation type="submission" date="2018-01" db="EMBL/GenBank/DDBJ databases">
        <title>An insight into the sialome of Amazonian anophelines.</title>
        <authorList>
            <person name="Ribeiro J.M."/>
            <person name="Scarpassa V."/>
            <person name="Calvo E."/>
        </authorList>
    </citation>
    <scope>NUCLEOTIDE SEQUENCE</scope>
</reference>
<evidence type="ECO:0000313" key="1">
    <source>
        <dbReference type="EMBL" id="MBW73736.1"/>
    </source>
</evidence>
<proteinExistence type="predicted"/>
<dbReference type="EMBL" id="GGFL01009558">
    <property type="protein sequence ID" value="MBW73736.1"/>
    <property type="molecule type" value="Transcribed_RNA"/>
</dbReference>
<organism evidence="1">
    <name type="scientific">Anopheles darlingi</name>
    <name type="common">Mosquito</name>
    <dbReference type="NCBI Taxonomy" id="43151"/>
    <lineage>
        <taxon>Eukaryota</taxon>
        <taxon>Metazoa</taxon>
        <taxon>Ecdysozoa</taxon>
        <taxon>Arthropoda</taxon>
        <taxon>Hexapoda</taxon>
        <taxon>Insecta</taxon>
        <taxon>Pterygota</taxon>
        <taxon>Neoptera</taxon>
        <taxon>Endopterygota</taxon>
        <taxon>Diptera</taxon>
        <taxon>Nematocera</taxon>
        <taxon>Culicoidea</taxon>
        <taxon>Culicidae</taxon>
        <taxon>Anophelinae</taxon>
        <taxon>Anopheles</taxon>
    </lineage>
</organism>
<name>A0A2M4D857_ANODA</name>
<protein>
    <submittedName>
        <fullName evidence="1">Putative secreted protein</fullName>
    </submittedName>
</protein>
<dbReference type="AlphaFoldDB" id="A0A2M4D857"/>
<accession>A0A2M4D857</accession>
<sequence>MCVCVYAYVRVDLLFALTAWQPTAGATMVSPPRGCAAAVQMLSLSLSLSVSRTLLFPPVAISFFHSHSLTPASHHQMALPDYLSSNK</sequence>